<name>A0A2U1T0Z4_9MICO</name>
<dbReference type="AlphaFoldDB" id="A0A2U1T0Z4"/>
<evidence type="ECO:0000256" key="2">
    <source>
        <dbReference type="SAM" id="Phobius"/>
    </source>
</evidence>
<feature type="transmembrane region" description="Helical" evidence="2">
    <location>
        <begin position="25"/>
        <end position="48"/>
    </location>
</feature>
<accession>A0A2U1T0Z4</accession>
<dbReference type="EMBL" id="QEEX01000001">
    <property type="protein sequence ID" value="PWB97551.1"/>
    <property type="molecule type" value="Genomic_DNA"/>
</dbReference>
<feature type="region of interest" description="Disordered" evidence="1">
    <location>
        <begin position="1"/>
        <end position="20"/>
    </location>
</feature>
<evidence type="ECO:0000313" key="3">
    <source>
        <dbReference type="EMBL" id="PWB97551.1"/>
    </source>
</evidence>
<keyword evidence="2" id="KW-0472">Membrane</keyword>
<dbReference type="KEGG" id="salc:C2138_11585"/>
<organism evidence="3 4">
    <name type="scientific">Homoserinimonas hongtaonis</name>
    <dbReference type="NCBI Taxonomy" id="2079791"/>
    <lineage>
        <taxon>Bacteria</taxon>
        <taxon>Bacillati</taxon>
        <taxon>Actinomycetota</taxon>
        <taxon>Actinomycetes</taxon>
        <taxon>Micrococcales</taxon>
        <taxon>Microbacteriaceae</taxon>
        <taxon>Homoserinimonas</taxon>
    </lineage>
</organism>
<keyword evidence="2" id="KW-1133">Transmembrane helix</keyword>
<gene>
    <name evidence="3" type="ORF">DF220_06700</name>
</gene>
<dbReference type="Proteomes" id="UP000244978">
    <property type="component" value="Unassembled WGS sequence"/>
</dbReference>
<evidence type="ECO:0000313" key="4">
    <source>
        <dbReference type="Proteomes" id="UP000244978"/>
    </source>
</evidence>
<dbReference type="RefSeq" id="WP_108518009.1">
    <property type="nucleotide sequence ID" value="NZ_CP026951.1"/>
</dbReference>
<keyword evidence="4" id="KW-1185">Reference proteome</keyword>
<protein>
    <submittedName>
        <fullName evidence="3">Uncharacterized protein</fullName>
    </submittedName>
</protein>
<comment type="caution">
    <text evidence="3">The sequence shown here is derived from an EMBL/GenBank/DDBJ whole genome shotgun (WGS) entry which is preliminary data.</text>
</comment>
<reference evidence="4" key="1">
    <citation type="submission" date="2018-04" db="EMBL/GenBank/DDBJ databases">
        <authorList>
            <person name="Liu S."/>
            <person name="Wang Z."/>
            <person name="Li J."/>
        </authorList>
    </citation>
    <scope>NUCLEOTIDE SEQUENCE [LARGE SCALE GENOMIC DNA]</scope>
    <source>
        <strain evidence="4">S1194</strain>
    </source>
</reference>
<proteinExistence type="predicted"/>
<keyword evidence="2" id="KW-0812">Transmembrane</keyword>
<evidence type="ECO:0000256" key="1">
    <source>
        <dbReference type="SAM" id="MobiDB-lite"/>
    </source>
</evidence>
<sequence>MTDKLSADNPGAGPGPKSPRYSRRLVAILAAGALVLAGGITAVSVGVARATAEEAARQCATALKDSAAATKSAGVSVASSDQALVAVTSIALPGDEGWESTAYAERPGVEAVDAVAAVDAVEAVPAASGRGQ</sequence>